<proteinExistence type="predicted"/>
<dbReference type="EMBL" id="NIVX01000076">
    <property type="protein sequence ID" value="OWQ73810.1"/>
    <property type="molecule type" value="Genomic_DNA"/>
</dbReference>
<sequence>MDASTARTENMRRLVTQAGGPADWARQYGGTRWQQPQVSQWISETSPKGIGNRLARDLEVAMGLGHGELDRAPSRQSHPVGIDVATLRSAHRLLQLVAEIRGEPPVPEINVTALAVAYETVRAESASLDDSNVLDFMRAFVARLDKAKGDDDGTERRAVEGAG</sequence>
<reference evidence="1 2" key="1">
    <citation type="submission" date="2017-06" db="EMBL/GenBank/DDBJ databases">
        <authorList>
            <person name="Kim H.J."/>
            <person name="Triplett B.A."/>
        </authorList>
    </citation>
    <scope>NUCLEOTIDE SEQUENCE [LARGE SCALE GENOMIC DNA]</scope>
    <source>
        <strain evidence="1 2">594</strain>
    </source>
</reference>
<dbReference type="AlphaFoldDB" id="A0A246I5N5"/>
<gene>
    <name evidence="1" type="ORF">CEE63_11695</name>
</gene>
<evidence type="ECO:0000313" key="2">
    <source>
        <dbReference type="Proteomes" id="UP000197090"/>
    </source>
</evidence>
<organism evidence="1 2">
    <name type="scientific">Stenotrophomonas maltophilia</name>
    <name type="common">Pseudomonas maltophilia</name>
    <name type="synonym">Xanthomonas maltophilia</name>
    <dbReference type="NCBI Taxonomy" id="40324"/>
    <lineage>
        <taxon>Bacteria</taxon>
        <taxon>Pseudomonadati</taxon>
        <taxon>Pseudomonadota</taxon>
        <taxon>Gammaproteobacteria</taxon>
        <taxon>Lysobacterales</taxon>
        <taxon>Lysobacteraceae</taxon>
        <taxon>Stenotrophomonas</taxon>
        <taxon>Stenotrophomonas maltophilia group</taxon>
    </lineage>
</organism>
<name>A0A246I5N5_STEMA</name>
<evidence type="ECO:0000313" key="1">
    <source>
        <dbReference type="EMBL" id="OWQ73810.1"/>
    </source>
</evidence>
<comment type="caution">
    <text evidence="1">The sequence shown here is derived from an EMBL/GenBank/DDBJ whole genome shotgun (WGS) entry which is preliminary data.</text>
</comment>
<dbReference type="Proteomes" id="UP000197090">
    <property type="component" value="Unassembled WGS sequence"/>
</dbReference>
<protein>
    <recommendedName>
        <fullName evidence="3">DNA-binding protein</fullName>
    </recommendedName>
</protein>
<accession>A0A246I5N5</accession>
<evidence type="ECO:0008006" key="3">
    <source>
        <dbReference type="Google" id="ProtNLM"/>
    </source>
</evidence>